<proteinExistence type="predicted"/>
<accession>A0ABQ1Q0P5</accession>
<evidence type="ECO:0000313" key="3">
    <source>
        <dbReference type="Proteomes" id="UP000638188"/>
    </source>
</evidence>
<dbReference type="Pfam" id="PF14316">
    <property type="entry name" value="DUF4381"/>
    <property type="match status" value="1"/>
</dbReference>
<gene>
    <name evidence="2" type="ORF">GCM10007418_30920</name>
</gene>
<dbReference type="RefSeq" id="WP_150279027.1">
    <property type="nucleotide sequence ID" value="NZ_BMFF01000008.1"/>
</dbReference>
<evidence type="ECO:0000256" key="1">
    <source>
        <dbReference type="SAM" id="Phobius"/>
    </source>
</evidence>
<organism evidence="2 3">
    <name type="scientific">Halopseudomonas salina</name>
    <dbReference type="NCBI Taxonomy" id="1323744"/>
    <lineage>
        <taxon>Bacteria</taxon>
        <taxon>Pseudomonadati</taxon>
        <taxon>Pseudomonadota</taxon>
        <taxon>Gammaproteobacteria</taxon>
        <taxon>Pseudomonadales</taxon>
        <taxon>Pseudomonadaceae</taxon>
        <taxon>Halopseudomonas</taxon>
    </lineage>
</organism>
<feature type="transmembrane region" description="Helical" evidence="1">
    <location>
        <begin position="26"/>
        <end position="46"/>
    </location>
</feature>
<comment type="caution">
    <text evidence="2">The sequence shown here is derived from an EMBL/GenBank/DDBJ whole genome shotgun (WGS) entry which is preliminary data.</text>
</comment>
<protein>
    <recommendedName>
        <fullName evidence="4">DUF4381 domain-containing protein</fullName>
    </recommendedName>
</protein>
<reference evidence="3" key="1">
    <citation type="journal article" date="2019" name="Int. J. Syst. Evol. Microbiol.">
        <title>The Global Catalogue of Microorganisms (GCM) 10K type strain sequencing project: providing services to taxonomists for standard genome sequencing and annotation.</title>
        <authorList>
            <consortium name="The Broad Institute Genomics Platform"/>
            <consortium name="The Broad Institute Genome Sequencing Center for Infectious Disease"/>
            <person name="Wu L."/>
            <person name="Ma J."/>
        </authorList>
    </citation>
    <scope>NUCLEOTIDE SEQUENCE [LARGE SCALE GENOMIC DNA]</scope>
    <source>
        <strain evidence="3">CGMCC 1.12482</strain>
    </source>
</reference>
<evidence type="ECO:0000313" key="2">
    <source>
        <dbReference type="EMBL" id="GGD09703.1"/>
    </source>
</evidence>
<keyword evidence="1" id="KW-0472">Membrane</keyword>
<dbReference type="Proteomes" id="UP000638188">
    <property type="component" value="Unassembled WGS sequence"/>
</dbReference>
<name>A0ABQ1Q0P5_9GAMM</name>
<dbReference type="InterPro" id="IPR025489">
    <property type="entry name" value="DUF4381"/>
</dbReference>
<keyword evidence="1" id="KW-1133">Transmembrane helix</keyword>
<dbReference type="EMBL" id="BMFF01000008">
    <property type="protein sequence ID" value="GGD09703.1"/>
    <property type="molecule type" value="Genomic_DNA"/>
</dbReference>
<keyword evidence="1" id="KW-0812">Transmembrane</keyword>
<keyword evidence="3" id="KW-1185">Reference proteome</keyword>
<sequence length="153" mass="18136">MTEALYQSLIHPVAPPPVPWWPPAPGWWILLVLALVTAFALPWLILRWKRLVAHRRKTNQALKDIPADLPDQQWLSEINSLLKRLLIRRGEVTPTRLFGKQWLDYLCSSYPRPQRSYLAPLAADLYRQAPNLTREQRRALVRELRRWMRHNHV</sequence>
<evidence type="ECO:0008006" key="4">
    <source>
        <dbReference type="Google" id="ProtNLM"/>
    </source>
</evidence>